<sequence length="1281" mass="140361">MHSPSGFLSSLSSFFSTLRHWCSRAMANPRTFLVLGLLALIIFLFLLADTLEVALIWVGMVLGVVLFVMLLTWLWRRRKARRAGGKLTDMLEHQAQTGAVSKRGEVEALRTRLADAVRTIKTSKLGQVSGKEALYELPWYIVIGNPAAGKSSAVIHSGLQFPFADKNGAAVRGVGGTRNCDWFFTTEGILLDTAGRYSVHEEDREEWMGFLDLLKRYRPRAPINGIIVAASISELSGSSPEFAINLAKNLRQRVQELADRLEVFAPVYVIFTKADLIAGFSEFFSDSDQAERDRVWGATLPYSTEENRDVLALFDTRFDELYDGLKEMGAAQIALRRNHDLPPGLLTFPLEFASIKPALRTFLATLFETNPFQHKPVFRGFYFTSALQEGVAHSTSTAKLAQRFGLAPGGPEPVRTVTANNGFFLRDLFSKVVFADKRLVRQHASPGKIRARYLAFFGIVLALGLLLGGWSWSYMGNRQLASNVQADLDQVARMQAASTDLQSRLEGMAILQDRIEQLDRYSASRPMSLGLGLYQGDVLREHLLKEYYHGLNQFMLAPVRASLEDFLGKVDTSGQSASLPGAQAGQDGATANRPATPATVGGNSDMLFQDASPRNVDDAYNALKTYLMMANRQHVDPTHLSDQITRYWRGWLETNRGTMPRDQMIRSAERLISFYASRSADPAWPQIETNLAIVEKTRGSLRSVMQGMPARERAYATIKARAATRFPAITVAGLVGESDAAVVAGSFAIPGTFTRQAWVQYVEPAIQEAARQEMQTTDWVLGTSGRDDLTLEGSPEQIRKSLATLYKTEYAEHWQKFLRGVTIQPFTSFEQSVTAMNRLGNPQTSPLAKLINETYEQTSWDNPSLVNAGLQQAQTGIVAWFKRVILRQTPPGPGAPAQTAGGEAIPMGPIGREFSDVARLVVTRDNQSLLGNYMNALSQIRTRFNQLNNQGDPGPGALTLMRQTLEGKDSELAAALKLVDEQMLAGLTPSQRDTLRPLLVRPLIEAYAIIMQPAETELNKVWAAQIHEPFNQSLVNKYPFAASASVEASAEEIGQVFGPQGSIAKFVNDTLGPLTVRRGDILTARTWGDMGVSLQPTFTANFARWVAPLTGGAGGAAAQAQTLFQIQPRPASGITEYTIEIDGQQLRYRNTPPQWVNFVWPNPQGAPGARITATTFDGTTVEIINEPGRFGLERLIGTAQRTSNADGSFDMIWTQSNVSVPVKLRIISSAQASASEPGSQGLRELRLPATVVGAASAPTRPAPAGNAAPSAAQPSRNGAQQ</sequence>
<dbReference type="InterPro" id="IPR025743">
    <property type="entry name" value="TssM1_N"/>
</dbReference>
<dbReference type="Proteomes" id="UP000078558">
    <property type="component" value="Chromosome I"/>
</dbReference>
<dbReference type="KEGG" id="odi:ODI_R0788"/>
<dbReference type="PANTHER" id="PTHR36153:SF1">
    <property type="entry name" value="TYPE VI SECRETION SYSTEM COMPONENT TSSM1"/>
    <property type="match status" value="1"/>
</dbReference>
<evidence type="ECO:0000313" key="8">
    <source>
        <dbReference type="EMBL" id="SOE47350.1"/>
    </source>
</evidence>
<protein>
    <submittedName>
        <fullName evidence="7">IcmF-related protein</fullName>
    </submittedName>
</protein>
<dbReference type="Pfam" id="PF21070">
    <property type="entry name" value="IcmF_helical"/>
    <property type="match status" value="1"/>
</dbReference>
<dbReference type="EMBL" id="LT907988">
    <property type="protein sequence ID" value="SOE47350.1"/>
    <property type="molecule type" value="Genomic_DNA"/>
</dbReference>
<dbReference type="STRING" id="1851544.ODI_03408"/>
<feature type="domain" description="Type VI secretion system component TssM1 N-terminal" evidence="5">
    <location>
        <begin position="201"/>
        <end position="452"/>
    </location>
</feature>
<dbReference type="SUPFAM" id="SSF52540">
    <property type="entry name" value="P-loop containing nucleoside triphosphate hydrolases"/>
    <property type="match status" value="1"/>
</dbReference>
<dbReference type="InterPro" id="IPR009612">
    <property type="entry name" value="IcmF-rel"/>
</dbReference>
<feature type="region of interest" description="Disordered" evidence="1">
    <location>
        <begin position="574"/>
        <end position="606"/>
    </location>
</feature>
<reference evidence="7 9" key="1">
    <citation type="submission" date="2016-06" db="EMBL/GenBank/DDBJ databases">
        <authorList>
            <person name="Kjaerup R.B."/>
            <person name="Dalgaard T.S."/>
            <person name="Juul-Madsen H.R."/>
        </authorList>
    </citation>
    <scope>NUCLEOTIDE SEQUENCE [LARGE SCALE GENOMIC DNA]</scope>
    <source>
        <strain evidence="7">Orrdi1</strain>
    </source>
</reference>
<dbReference type="OrthoDB" id="9758229at2"/>
<feature type="domain" description="Type VI secretion system IcmF C-terminal" evidence="3">
    <location>
        <begin position="1124"/>
        <end position="1226"/>
    </location>
</feature>
<evidence type="ECO:0000259" key="4">
    <source>
        <dbReference type="Pfam" id="PF06761"/>
    </source>
</evidence>
<dbReference type="PANTHER" id="PTHR36153">
    <property type="entry name" value="INNER MEMBRANE PROTEIN-RELATED"/>
    <property type="match status" value="1"/>
</dbReference>
<keyword evidence="9" id="KW-1185">Reference proteome</keyword>
<organism evidence="7 9">
    <name type="scientific">Orrella dioscoreae</name>
    <dbReference type="NCBI Taxonomy" id="1851544"/>
    <lineage>
        <taxon>Bacteria</taxon>
        <taxon>Pseudomonadati</taxon>
        <taxon>Pseudomonadota</taxon>
        <taxon>Betaproteobacteria</taxon>
        <taxon>Burkholderiales</taxon>
        <taxon>Alcaligenaceae</taxon>
        <taxon>Orrella</taxon>
    </lineage>
</organism>
<dbReference type="EMBL" id="FLRC01000013">
    <property type="protein sequence ID" value="SBT25072.1"/>
    <property type="molecule type" value="Genomic_DNA"/>
</dbReference>
<dbReference type="InterPro" id="IPR053156">
    <property type="entry name" value="T6SS_TssM-like"/>
</dbReference>
<keyword evidence="2" id="KW-0472">Membrane</keyword>
<proteinExistence type="predicted"/>
<evidence type="ECO:0000259" key="6">
    <source>
        <dbReference type="Pfam" id="PF21070"/>
    </source>
</evidence>
<dbReference type="InterPro" id="IPR027417">
    <property type="entry name" value="P-loop_NTPase"/>
</dbReference>
<evidence type="ECO:0000259" key="5">
    <source>
        <dbReference type="Pfam" id="PF14331"/>
    </source>
</evidence>
<evidence type="ECO:0000313" key="9">
    <source>
        <dbReference type="Proteomes" id="UP000078558"/>
    </source>
</evidence>
<feature type="transmembrane region" description="Helical" evidence="2">
    <location>
        <begin position="453"/>
        <end position="475"/>
    </location>
</feature>
<feature type="region of interest" description="Disordered" evidence="1">
    <location>
        <begin position="1252"/>
        <end position="1281"/>
    </location>
</feature>
<keyword evidence="2" id="KW-0812">Transmembrane</keyword>
<feature type="transmembrane region" description="Helical" evidence="2">
    <location>
        <begin position="54"/>
        <end position="75"/>
    </location>
</feature>
<evidence type="ECO:0000313" key="7">
    <source>
        <dbReference type="EMBL" id="SBT25072.1"/>
    </source>
</evidence>
<dbReference type="NCBIfam" id="TIGR03348">
    <property type="entry name" value="VI_IcmF"/>
    <property type="match status" value="1"/>
</dbReference>
<evidence type="ECO:0000259" key="3">
    <source>
        <dbReference type="Pfam" id="PF06744"/>
    </source>
</evidence>
<feature type="compositionally biased region" description="Low complexity" evidence="1">
    <location>
        <begin position="1262"/>
        <end position="1274"/>
    </location>
</feature>
<feature type="domain" description="Type VI secretion system component TssM1 helical" evidence="6">
    <location>
        <begin position="1013"/>
        <end position="1101"/>
    </location>
</feature>
<dbReference type="InterPro" id="IPR010623">
    <property type="entry name" value="IcmF_C"/>
</dbReference>
<dbReference type="Pfam" id="PF06761">
    <property type="entry name" value="IcmF-related"/>
    <property type="match status" value="1"/>
</dbReference>
<gene>
    <name evidence="7" type="ORF">ODI_03408</name>
    <name evidence="8" type="ORF">ODI_R0788</name>
</gene>
<dbReference type="Pfam" id="PF14331">
    <property type="entry name" value="IcmF-related_N"/>
    <property type="match status" value="1"/>
</dbReference>
<name>A0A1C3K0N6_9BURK</name>
<accession>A0A1C3K0N6</accession>
<reference evidence="8 9" key="2">
    <citation type="submission" date="2017-08" db="EMBL/GenBank/DDBJ databases">
        <authorList>
            <person name="de Groot N.N."/>
        </authorList>
    </citation>
    <scope>NUCLEOTIDE SEQUENCE [LARGE SCALE GENOMIC DNA]</scope>
    <source>
        <strain evidence="8">Orrdi1</strain>
    </source>
</reference>
<evidence type="ECO:0000256" key="2">
    <source>
        <dbReference type="SAM" id="Phobius"/>
    </source>
</evidence>
<keyword evidence="2" id="KW-1133">Transmembrane helix</keyword>
<feature type="domain" description="IcmF-related" evidence="4">
    <location>
        <begin position="507"/>
        <end position="859"/>
    </location>
</feature>
<dbReference type="Pfam" id="PF06744">
    <property type="entry name" value="IcmF_C"/>
    <property type="match status" value="1"/>
</dbReference>
<evidence type="ECO:0000256" key="1">
    <source>
        <dbReference type="SAM" id="MobiDB-lite"/>
    </source>
</evidence>
<dbReference type="InterPro" id="IPR017731">
    <property type="entry name" value="TssM1-like"/>
</dbReference>
<dbReference type="InterPro" id="IPR048677">
    <property type="entry name" value="TssM1_hel"/>
</dbReference>
<feature type="transmembrane region" description="Helical" evidence="2">
    <location>
        <begin position="31"/>
        <end position="48"/>
    </location>
</feature>